<dbReference type="EMBL" id="CAJJDN010000048">
    <property type="protein sequence ID" value="CAD8085701.1"/>
    <property type="molecule type" value="Genomic_DNA"/>
</dbReference>
<accession>A0A8S1N6H5</accession>
<evidence type="ECO:0000313" key="1">
    <source>
        <dbReference type="EMBL" id="CAD8085701.1"/>
    </source>
</evidence>
<reference evidence="1" key="1">
    <citation type="submission" date="2021-01" db="EMBL/GenBank/DDBJ databases">
        <authorList>
            <consortium name="Genoscope - CEA"/>
            <person name="William W."/>
        </authorList>
    </citation>
    <scope>NUCLEOTIDE SEQUENCE</scope>
</reference>
<evidence type="ECO:0000313" key="2">
    <source>
        <dbReference type="Proteomes" id="UP000692954"/>
    </source>
</evidence>
<sequence length="298" mass="36048">MSKKFKKQGKPVEQYFLQKSNNLENLSHGNVLQTKKKIKKPTNNEMKKFELLQEIKKSKSNFSMFLQFRYIKKQEFEPKWMLLSFVDKNLQPCTVFVGQNVDYLDNFQQYSWYQLTGLQVAQNEYQNNKFIKLNLKSGTIRLVDQQQLQDEVEISIYLNQFNELNPKKPKNQYYNFLVAILKIHQKEKVFSERCQKFYDLIKIDTIDQADQMMQVSLWNEFQQLELTPNELVLFQNVQYKELDGFQYFQTVEKKSIITQNQDILNQLPNYDQMREKIERSQFKQQLFDLRNLDRLFNK</sequence>
<organism evidence="1 2">
    <name type="scientific">Paramecium sonneborni</name>
    <dbReference type="NCBI Taxonomy" id="65129"/>
    <lineage>
        <taxon>Eukaryota</taxon>
        <taxon>Sar</taxon>
        <taxon>Alveolata</taxon>
        <taxon>Ciliophora</taxon>
        <taxon>Intramacronucleata</taxon>
        <taxon>Oligohymenophorea</taxon>
        <taxon>Peniculida</taxon>
        <taxon>Parameciidae</taxon>
        <taxon>Paramecium</taxon>
    </lineage>
</organism>
<keyword evidence="2" id="KW-1185">Reference proteome</keyword>
<gene>
    <name evidence="1" type="ORF">PSON_ATCC_30995.1.T0480303</name>
</gene>
<proteinExistence type="predicted"/>
<protein>
    <submittedName>
        <fullName evidence="1">Uncharacterized protein</fullName>
    </submittedName>
</protein>
<dbReference type="AlphaFoldDB" id="A0A8S1N6H5"/>
<dbReference type="Proteomes" id="UP000692954">
    <property type="component" value="Unassembled WGS sequence"/>
</dbReference>
<name>A0A8S1N6H5_9CILI</name>
<comment type="caution">
    <text evidence="1">The sequence shown here is derived from an EMBL/GenBank/DDBJ whole genome shotgun (WGS) entry which is preliminary data.</text>
</comment>